<gene>
    <name evidence="7" type="ORF">COP05_06080</name>
</gene>
<keyword evidence="3 6" id="KW-0812">Transmembrane</keyword>
<evidence type="ECO:0000256" key="6">
    <source>
        <dbReference type="SAM" id="Phobius"/>
    </source>
</evidence>
<keyword evidence="8" id="KW-1185">Reference proteome</keyword>
<dbReference type="InterPro" id="IPR005226">
    <property type="entry name" value="UPF0014_fam"/>
</dbReference>
<name>A0ABM6PN02_9MICO</name>
<feature type="transmembrane region" description="Helical" evidence="6">
    <location>
        <begin position="46"/>
        <end position="79"/>
    </location>
</feature>
<sequence length="259" mass="26932">MGVSTSVLLATALALALCLTFTLALRRAWSIPKWLDPAVALVRALLQLAILASVLSVAITNVAYVFLALLVMLGFGIWTSSRRLGGDARTVVLVAISMSTAVAVSVLTVFLTGALSFTGQNLLAFGGIITGNAMSVVTLSGRRLSQDVAQHWGEIEGWLGLGATNRRAVRDIASRAMREALIPNVDQTRVTGIVTMPGAFVGAVFAGASPLEAGRFQLLVLAGIMATGTIAAALIMWGSDPIAAGRPGRAENIKDPHVG</sequence>
<reference evidence="7 8" key="1">
    <citation type="journal article" date="2016" name="Int. J. Syst. Evol. Microbiol.">
        <title>Dermabacter jinjuensis sp. nov., a novel species of the genus Dermabacter isolated from a clinical specimen.</title>
        <authorList>
            <person name="Park Y.K."/>
            <person name="Lee K.M."/>
            <person name="Lee W.K."/>
            <person name="Cho M.J."/>
            <person name="Lee H.S."/>
            <person name="Cho Y.G."/>
            <person name="Lee Y.C."/>
            <person name="Lee W.K."/>
            <person name="Seong W.K."/>
            <person name="Hwang K.J."/>
        </authorList>
    </citation>
    <scope>NUCLEOTIDE SEQUENCE [LARGE SCALE GENOMIC DNA]</scope>
    <source>
        <strain evidence="7 8">32T</strain>
    </source>
</reference>
<comment type="similarity">
    <text evidence="2">Belongs to the UPF0014 family.</text>
</comment>
<keyword evidence="4 6" id="KW-1133">Transmembrane helix</keyword>
<dbReference type="EMBL" id="CP023482">
    <property type="protein sequence ID" value="ATH96703.1"/>
    <property type="molecule type" value="Genomic_DNA"/>
</dbReference>
<dbReference type="PANTHER" id="PTHR30028:SF0">
    <property type="entry name" value="PROTEIN ALUMINUM SENSITIVE 3"/>
    <property type="match status" value="1"/>
</dbReference>
<dbReference type="Proteomes" id="UP000815698">
    <property type="component" value="Chromosome"/>
</dbReference>
<evidence type="ECO:0000256" key="1">
    <source>
        <dbReference type="ARBA" id="ARBA00004141"/>
    </source>
</evidence>
<feature type="transmembrane region" description="Helical" evidence="6">
    <location>
        <begin position="190"/>
        <end position="210"/>
    </location>
</feature>
<feature type="transmembrane region" description="Helical" evidence="6">
    <location>
        <begin position="216"/>
        <end position="237"/>
    </location>
</feature>
<evidence type="ECO:0000256" key="4">
    <source>
        <dbReference type="ARBA" id="ARBA00022989"/>
    </source>
</evidence>
<evidence type="ECO:0000256" key="3">
    <source>
        <dbReference type="ARBA" id="ARBA00022692"/>
    </source>
</evidence>
<proteinExistence type="inferred from homology"/>
<dbReference type="PANTHER" id="PTHR30028">
    <property type="entry name" value="UPF0014 INNER MEMBRANE PROTEIN YBBM-RELATED"/>
    <property type="match status" value="1"/>
</dbReference>
<organism evidence="7 8">
    <name type="scientific">Dermabacter jinjuensis</name>
    <dbReference type="NCBI Taxonomy" id="1667168"/>
    <lineage>
        <taxon>Bacteria</taxon>
        <taxon>Bacillati</taxon>
        <taxon>Actinomycetota</taxon>
        <taxon>Actinomycetes</taxon>
        <taxon>Micrococcales</taxon>
        <taxon>Dermabacteraceae</taxon>
        <taxon>Dermabacter</taxon>
    </lineage>
</organism>
<comment type="subcellular location">
    <subcellularLocation>
        <location evidence="1">Membrane</location>
        <topology evidence="1">Multi-pass membrane protein</topology>
    </subcellularLocation>
</comment>
<feature type="transmembrane region" description="Helical" evidence="6">
    <location>
        <begin position="122"/>
        <end position="141"/>
    </location>
</feature>
<evidence type="ECO:0000256" key="2">
    <source>
        <dbReference type="ARBA" id="ARBA00005268"/>
    </source>
</evidence>
<accession>A0ABM6PN02</accession>
<feature type="transmembrane region" description="Helical" evidence="6">
    <location>
        <begin position="91"/>
        <end position="116"/>
    </location>
</feature>
<evidence type="ECO:0000313" key="8">
    <source>
        <dbReference type="Proteomes" id="UP000815698"/>
    </source>
</evidence>
<evidence type="ECO:0008006" key="9">
    <source>
        <dbReference type="Google" id="ProtNLM"/>
    </source>
</evidence>
<evidence type="ECO:0000256" key="5">
    <source>
        <dbReference type="ARBA" id="ARBA00023136"/>
    </source>
</evidence>
<evidence type="ECO:0000313" key="7">
    <source>
        <dbReference type="EMBL" id="ATH96703.1"/>
    </source>
</evidence>
<dbReference type="Pfam" id="PF03649">
    <property type="entry name" value="UPF0014"/>
    <property type="match status" value="1"/>
</dbReference>
<protein>
    <recommendedName>
        <fullName evidence="9">ABC transporter permease</fullName>
    </recommendedName>
</protein>
<keyword evidence="5 6" id="KW-0472">Membrane</keyword>